<dbReference type="Pfam" id="PF13442">
    <property type="entry name" value="Cytochrome_CBB3"/>
    <property type="match status" value="1"/>
</dbReference>
<feature type="transmembrane region" description="Helical" evidence="11">
    <location>
        <begin position="353"/>
        <end position="375"/>
    </location>
</feature>
<feature type="transmembrane region" description="Helical" evidence="11">
    <location>
        <begin position="536"/>
        <end position="561"/>
    </location>
</feature>
<proteinExistence type="inferred from homology"/>
<evidence type="ECO:0000256" key="2">
    <source>
        <dbReference type="ARBA" id="ARBA00008929"/>
    </source>
</evidence>
<evidence type="ECO:0000256" key="10">
    <source>
        <dbReference type="PROSITE-ProRule" id="PRU00433"/>
    </source>
</evidence>
<protein>
    <submittedName>
        <fullName evidence="13">DUF3341 domain-containing protein</fullName>
    </submittedName>
</protein>
<dbReference type="Proteomes" id="UP000681610">
    <property type="component" value="Unassembled WGS sequence"/>
</dbReference>
<keyword evidence="5 11" id="KW-0812">Transmembrane</keyword>
<evidence type="ECO:0000256" key="1">
    <source>
        <dbReference type="ARBA" id="ARBA00004651"/>
    </source>
</evidence>
<dbReference type="InterPro" id="IPR009056">
    <property type="entry name" value="Cyt_c-like_dom"/>
</dbReference>
<keyword evidence="4 10" id="KW-0349">Heme</keyword>
<name>A0ABS3PXB3_9FLAO</name>
<dbReference type="Pfam" id="PF03916">
    <property type="entry name" value="NrfD"/>
    <property type="match status" value="1"/>
</dbReference>
<keyword evidence="7 11" id="KW-1133">Transmembrane helix</keyword>
<evidence type="ECO:0000256" key="8">
    <source>
        <dbReference type="ARBA" id="ARBA00023004"/>
    </source>
</evidence>
<comment type="similarity">
    <text evidence="2">Belongs to the NrfD family.</text>
</comment>
<dbReference type="SUPFAM" id="SSF46626">
    <property type="entry name" value="Cytochrome c"/>
    <property type="match status" value="1"/>
</dbReference>
<feature type="transmembrane region" description="Helical" evidence="11">
    <location>
        <begin position="287"/>
        <end position="308"/>
    </location>
</feature>
<evidence type="ECO:0000256" key="9">
    <source>
        <dbReference type="ARBA" id="ARBA00023136"/>
    </source>
</evidence>
<dbReference type="PANTHER" id="PTHR43044:SF2">
    <property type="entry name" value="POLYSULPHIDE REDUCTASE NRFD"/>
    <property type="match status" value="1"/>
</dbReference>
<evidence type="ECO:0000256" key="4">
    <source>
        <dbReference type="ARBA" id="ARBA00022617"/>
    </source>
</evidence>
<comment type="subcellular location">
    <subcellularLocation>
        <location evidence="1">Cell membrane</location>
        <topology evidence="1">Multi-pass membrane protein</topology>
    </subcellularLocation>
</comment>
<feature type="transmembrane region" description="Helical" evidence="11">
    <location>
        <begin position="99"/>
        <end position="116"/>
    </location>
</feature>
<feature type="transmembrane region" description="Helical" evidence="11">
    <location>
        <begin position="23"/>
        <end position="45"/>
    </location>
</feature>
<keyword evidence="14" id="KW-1185">Reference proteome</keyword>
<feature type="transmembrane region" description="Helical" evidence="11">
    <location>
        <begin position="328"/>
        <end position="346"/>
    </location>
</feature>
<feature type="transmembrane region" description="Helical" evidence="11">
    <location>
        <begin position="145"/>
        <end position="167"/>
    </location>
</feature>
<keyword evidence="6 10" id="KW-0479">Metal-binding</keyword>
<evidence type="ECO:0000313" key="13">
    <source>
        <dbReference type="EMBL" id="MBO1883638.1"/>
    </source>
</evidence>
<sequence>MNTYHNISNDIARPIERKATKGWWLAFAIACSAAAWGGWCMWLTVSQGIGVWGLNNTVQWAWDITNFVWWIGIGHAGTFISAILLLFRQRWRVAINRSAEAMTIFAVIQAGIYPILHMGRPWLLHFMLPVPNQYGSLWDNMNSPLLWDVFAIATYFSVSLVFWWVGLLPDFAMLRDRAVKPLQRHIYGILSFGWSGRAKDWQRLELVMLLLAGIATPLVISVHTIVSFDFATSVIPGWHTTIFPPYFVAGAIFSGFAMVSLLLIILRKVCKLQQYITLQHINLINSIILVTGSLVAVAYLTELFVALLSGNPHELFVFSNRATGAYAWAFWLMVVCNVCLPQLLWLKKLRQSIAFSVFIAIVVCVGMWFERFVIIVGSLHKDYLPSSWTLFSPSYIDIGIFIGTLGLFLALFLLYARTFPMIAQWEIKAVTPVIGDKEAASNTNSETIECATAEELLLTVSQLKKEKVAIKEVYTPFAVEGLDKALGIKESRLGKATFVYGCLGLLFGSWLCYYTMIESWPQNFGGKPNETFWQNLPSFVPIIFEFIVYFSAHLLVLSFLWRSRLFPFQKATNPIRKSTDNKFVITRVLPLVGLLLLASCRNNELPTATFAPDMYESAAYEAYELPPLAPPANTIKRGDLPYPYPNTLEGYEQAKKQLQNPLAADSLQRSQHLTQGKVLYDIYCALCHGEKGDGKGILIERGKIFGVPNYKNIDITAGSIYHVIYYGRNAMNDFATQLTEKERWQVTLYVEQIAAPQ</sequence>
<dbReference type="Pfam" id="PF11821">
    <property type="entry name" value="ActD"/>
    <property type="match status" value="1"/>
</dbReference>
<reference evidence="13 14" key="1">
    <citation type="submission" date="2021-03" db="EMBL/GenBank/DDBJ databases">
        <title>Isolation and description of Capnocytophaga bilenii sp. nov., a novel Capnocytophaga species, isolated from a gingivitis subject.</title>
        <authorList>
            <person name="Antezack A."/>
            <person name="Monnet-Corti V."/>
            <person name="La Scola B."/>
        </authorList>
    </citation>
    <scope>NUCLEOTIDE SEQUENCE [LARGE SCALE GENOMIC DNA]</scope>
    <source>
        <strain evidence="13 14">Marseille-Q4570</strain>
    </source>
</reference>
<keyword evidence="8 10" id="KW-0408">Iron</keyword>
<evidence type="ECO:0000256" key="3">
    <source>
        <dbReference type="ARBA" id="ARBA00022475"/>
    </source>
</evidence>
<comment type="caution">
    <text evidence="13">The sequence shown here is derived from an EMBL/GenBank/DDBJ whole genome shotgun (WGS) entry which is preliminary data.</text>
</comment>
<dbReference type="InterPro" id="IPR036909">
    <property type="entry name" value="Cyt_c-like_dom_sf"/>
</dbReference>
<dbReference type="PROSITE" id="PS51007">
    <property type="entry name" value="CYTC"/>
    <property type="match status" value="1"/>
</dbReference>
<organism evidence="13 14">
    <name type="scientific">Capnocytophaga bilenii</name>
    <dbReference type="NCBI Taxonomy" id="2819369"/>
    <lineage>
        <taxon>Bacteria</taxon>
        <taxon>Pseudomonadati</taxon>
        <taxon>Bacteroidota</taxon>
        <taxon>Flavobacteriia</taxon>
        <taxon>Flavobacteriales</taxon>
        <taxon>Flavobacteriaceae</taxon>
        <taxon>Capnocytophaga</taxon>
    </lineage>
</organism>
<accession>A0ABS3PXB3</accession>
<dbReference type="Gene3D" id="1.10.760.10">
    <property type="entry name" value="Cytochrome c-like domain"/>
    <property type="match status" value="1"/>
</dbReference>
<dbReference type="InterPro" id="IPR005614">
    <property type="entry name" value="NrfD-like"/>
</dbReference>
<evidence type="ECO:0000256" key="6">
    <source>
        <dbReference type="ARBA" id="ARBA00022723"/>
    </source>
</evidence>
<feature type="transmembrane region" description="Helical" evidence="11">
    <location>
        <begin position="395"/>
        <end position="416"/>
    </location>
</feature>
<keyword evidence="9 11" id="KW-0472">Membrane</keyword>
<evidence type="ECO:0000313" key="14">
    <source>
        <dbReference type="Proteomes" id="UP000681610"/>
    </source>
</evidence>
<gene>
    <name evidence="13" type="ORF">J4N46_04180</name>
</gene>
<dbReference type="PANTHER" id="PTHR43044">
    <property type="match status" value="1"/>
</dbReference>
<evidence type="ECO:0000256" key="7">
    <source>
        <dbReference type="ARBA" id="ARBA00022989"/>
    </source>
</evidence>
<feature type="domain" description="Cytochrome c" evidence="12">
    <location>
        <begin position="671"/>
        <end position="754"/>
    </location>
</feature>
<feature type="transmembrane region" description="Helical" evidence="11">
    <location>
        <begin position="206"/>
        <end position="226"/>
    </location>
</feature>
<evidence type="ECO:0000256" key="5">
    <source>
        <dbReference type="ARBA" id="ARBA00022692"/>
    </source>
</evidence>
<dbReference type="EMBL" id="JAGDYP010000002">
    <property type="protein sequence ID" value="MBO1883638.1"/>
    <property type="molecule type" value="Genomic_DNA"/>
</dbReference>
<feature type="transmembrane region" description="Helical" evidence="11">
    <location>
        <begin position="67"/>
        <end position="87"/>
    </location>
</feature>
<evidence type="ECO:0000256" key="11">
    <source>
        <dbReference type="SAM" id="Phobius"/>
    </source>
</evidence>
<feature type="transmembrane region" description="Helical" evidence="11">
    <location>
        <begin position="498"/>
        <end position="516"/>
    </location>
</feature>
<feature type="transmembrane region" description="Helical" evidence="11">
    <location>
        <begin position="246"/>
        <end position="266"/>
    </location>
</feature>
<evidence type="ECO:0000259" key="12">
    <source>
        <dbReference type="PROSITE" id="PS51007"/>
    </source>
</evidence>
<keyword evidence="3" id="KW-1003">Cell membrane</keyword>
<dbReference type="InterPro" id="IPR021776">
    <property type="entry name" value="ActD"/>
</dbReference>